<dbReference type="InterPro" id="IPR041705">
    <property type="entry name" value="PIN_Sll0205"/>
</dbReference>
<dbReference type="InterPro" id="IPR052919">
    <property type="entry name" value="TA_system_RNase"/>
</dbReference>
<evidence type="ECO:0000313" key="2">
    <source>
        <dbReference type="EMBL" id="PCG15226.1"/>
    </source>
</evidence>
<dbReference type="Pfam" id="PF01850">
    <property type="entry name" value="PIN"/>
    <property type="match status" value="1"/>
</dbReference>
<dbReference type="InterPro" id="IPR002716">
    <property type="entry name" value="PIN_dom"/>
</dbReference>
<organism evidence="2 3">
    <name type="scientific">Sphingomonas adhaesiva</name>
    <dbReference type="NCBI Taxonomy" id="28212"/>
    <lineage>
        <taxon>Bacteria</taxon>
        <taxon>Pseudomonadati</taxon>
        <taxon>Pseudomonadota</taxon>
        <taxon>Alphaproteobacteria</taxon>
        <taxon>Sphingomonadales</taxon>
        <taxon>Sphingomonadaceae</taxon>
        <taxon>Sphingomonas</taxon>
    </lineage>
</organism>
<dbReference type="AlphaFoldDB" id="A0A2A4IAN3"/>
<sequence length="137" mass="14522">MIVLDTHVLVWLVQGDRRLGATARAIIEESRSVDGLYIPAIVPWEIAMLVDKDRVSLGLPVDAWFGAILGSPGFRMAPLEVAMAIDAGLLPGSLHGDPGDRIVIATARGLHLPILSADEKILAYAAAGHVGAVDARR</sequence>
<protein>
    <submittedName>
        <fullName evidence="2">PIN domain nuclease</fullName>
    </submittedName>
</protein>
<name>A0A2A4IAN3_9SPHN</name>
<dbReference type="CDD" id="cd09872">
    <property type="entry name" value="PIN_Sll0205-like"/>
    <property type="match status" value="1"/>
</dbReference>
<dbReference type="EMBL" id="NWVC01000002">
    <property type="protein sequence ID" value="PCG15226.1"/>
    <property type="molecule type" value="Genomic_DNA"/>
</dbReference>
<dbReference type="Proteomes" id="UP000218323">
    <property type="component" value="Unassembled WGS sequence"/>
</dbReference>
<dbReference type="RefSeq" id="WP_066711786.1">
    <property type="nucleotide sequence ID" value="NZ_JBHIWA010000024.1"/>
</dbReference>
<reference evidence="2 3" key="1">
    <citation type="submission" date="2017-09" db="EMBL/GenBank/DDBJ databases">
        <title>Sphingomonas adhaesiva DSM 7418, whole genome shotgun sequence.</title>
        <authorList>
            <person name="Feng G."/>
            <person name="Zhu H."/>
        </authorList>
    </citation>
    <scope>NUCLEOTIDE SEQUENCE [LARGE SCALE GENOMIC DNA]</scope>
    <source>
        <strain evidence="2 3">DSM 7418</strain>
    </source>
</reference>
<dbReference type="InterPro" id="IPR029060">
    <property type="entry name" value="PIN-like_dom_sf"/>
</dbReference>
<feature type="domain" description="PIN" evidence="1">
    <location>
        <begin position="2"/>
        <end position="125"/>
    </location>
</feature>
<comment type="caution">
    <text evidence="2">The sequence shown here is derived from an EMBL/GenBank/DDBJ whole genome shotgun (WGS) entry which is preliminary data.</text>
</comment>
<proteinExistence type="predicted"/>
<dbReference type="Gene3D" id="3.40.50.1010">
    <property type="entry name" value="5'-nuclease"/>
    <property type="match status" value="1"/>
</dbReference>
<evidence type="ECO:0000313" key="3">
    <source>
        <dbReference type="Proteomes" id="UP000218323"/>
    </source>
</evidence>
<gene>
    <name evidence="2" type="ORF">COA07_06770</name>
</gene>
<dbReference type="PANTHER" id="PTHR36173">
    <property type="entry name" value="RIBONUCLEASE VAPC16-RELATED"/>
    <property type="match status" value="1"/>
</dbReference>
<dbReference type="SUPFAM" id="SSF88723">
    <property type="entry name" value="PIN domain-like"/>
    <property type="match status" value="1"/>
</dbReference>
<keyword evidence="3" id="KW-1185">Reference proteome</keyword>
<dbReference type="PANTHER" id="PTHR36173:SF1">
    <property type="entry name" value="RIBONUCLEASE VAPC22"/>
    <property type="match status" value="1"/>
</dbReference>
<accession>A0A2A4IAN3</accession>
<evidence type="ECO:0000259" key="1">
    <source>
        <dbReference type="Pfam" id="PF01850"/>
    </source>
</evidence>